<name>A0AAV5VVY5_9BILA</name>
<proteinExistence type="predicted"/>
<feature type="signal peptide" evidence="1">
    <location>
        <begin position="1"/>
        <end position="24"/>
    </location>
</feature>
<comment type="caution">
    <text evidence="2">The sequence shown here is derived from an EMBL/GenBank/DDBJ whole genome shotgun (WGS) entry which is preliminary data.</text>
</comment>
<evidence type="ECO:0000313" key="2">
    <source>
        <dbReference type="EMBL" id="GMT22701.1"/>
    </source>
</evidence>
<dbReference type="EMBL" id="BTSY01000004">
    <property type="protein sequence ID" value="GMT22701.1"/>
    <property type="molecule type" value="Genomic_DNA"/>
</dbReference>
<dbReference type="AlphaFoldDB" id="A0AAV5VVY5"/>
<evidence type="ECO:0008006" key="4">
    <source>
        <dbReference type="Google" id="ProtNLM"/>
    </source>
</evidence>
<dbReference type="Proteomes" id="UP001432322">
    <property type="component" value="Unassembled WGS sequence"/>
</dbReference>
<organism evidence="2 3">
    <name type="scientific">Pristionchus fissidentatus</name>
    <dbReference type="NCBI Taxonomy" id="1538716"/>
    <lineage>
        <taxon>Eukaryota</taxon>
        <taxon>Metazoa</taxon>
        <taxon>Ecdysozoa</taxon>
        <taxon>Nematoda</taxon>
        <taxon>Chromadorea</taxon>
        <taxon>Rhabditida</taxon>
        <taxon>Rhabditina</taxon>
        <taxon>Diplogasteromorpha</taxon>
        <taxon>Diplogasteroidea</taxon>
        <taxon>Neodiplogasteridae</taxon>
        <taxon>Pristionchus</taxon>
    </lineage>
</organism>
<protein>
    <recommendedName>
        <fullName evidence="4">Secreted protein</fullName>
    </recommendedName>
</protein>
<keyword evidence="1" id="KW-0732">Signal</keyword>
<evidence type="ECO:0000256" key="1">
    <source>
        <dbReference type="SAM" id="SignalP"/>
    </source>
</evidence>
<reference evidence="2" key="1">
    <citation type="submission" date="2023-10" db="EMBL/GenBank/DDBJ databases">
        <title>Genome assembly of Pristionchus species.</title>
        <authorList>
            <person name="Yoshida K."/>
            <person name="Sommer R.J."/>
        </authorList>
    </citation>
    <scope>NUCLEOTIDE SEQUENCE</scope>
    <source>
        <strain evidence="2">RS5133</strain>
    </source>
</reference>
<gene>
    <name evidence="2" type="ORF">PFISCL1PPCAC_13998</name>
</gene>
<evidence type="ECO:0000313" key="3">
    <source>
        <dbReference type="Proteomes" id="UP001432322"/>
    </source>
</evidence>
<feature type="chain" id="PRO_5043316193" description="Secreted protein" evidence="1">
    <location>
        <begin position="25"/>
        <end position="108"/>
    </location>
</feature>
<keyword evidence="3" id="KW-1185">Reference proteome</keyword>
<accession>A0AAV5VVY5</accession>
<sequence length="108" mass="12485">MRKRAHCMFFVCAEIILLRRSSRAIDILVVSDLHRSCCRVQTEFDSQHSFNGLTGDIRCCVKIERDAILRHRPKSVEEIVVDDDDYDRNGSAPRTQNSHVVVQFAFSF</sequence>